<dbReference type="Proteomes" id="UP000662783">
    <property type="component" value="Chromosome"/>
</dbReference>
<dbReference type="AlphaFoldDB" id="A0A974WF69"/>
<dbReference type="EMBL" id="CP070608">
    <property type="protein sequence ID" value="QSE95962.1"/>
    <property type="molecule type" value="Genomic_DNA"/>
</dbReference>
<feature type="transmembrane region" description="Helical" evidence="1">
    <location>
        <begin position="7"/>
        <end position="30"/>
    </location>
</feature>
<accession>A0A974WF69</accession>
<dbReference type="KEGG" id="fuv:JR347_10045"/>
<keyword evidence="1" id="KW-0812">Transmembrane</keyword>
<keyword evidence="1" id="KW-1133">Transmembrane helix</keyword>
<name>A0A974WF69_9BACT</name>
<protein>
    <submittedName>
        <fullName evidence="2">Uncharacterized protein</fullName>
    </submittedName>
</protein>
<dbReference type="RefSeq" id="WP_205720475.1">
    <property type="nucleotide sequence ID" value="NZ_CP070608.1"/>
</dbReference>
<evidence type="ECO:0000313" key="2">
    <source>
        <dbReference type="EMBL" id="QSE95962.1"/>
    </source>
</evidence>
<organism evidence="2 3">
    <name type="scientific">Fulvivirga lutea</name>
    <dbReference type="NCBI Taxonomy" id="2810512"/>
    <lineage>
        <taxon>Bacteria</taxon>
        <taxon>Pseudomonadati</taxon>
        <taxon>Bacteroidota</taxon>
        <taxon>Cytophagia</taxon>
        <taxon>Cytophagales</taxon>
        <taxon>Fulvivirgaceae</taxon>
        <taxon>Fulvivirga</taxon>
    </lineage>
</organism>
<evidence type="ECO:0000313" key="3">
    <source>
        <dbReference type="Proteomes" id="UP000662783"/>
    </source>
</evidence>
<keyword evidence="3" id="KW-1185">Reference proteome</keyword>
<feature type="transmembrane region" description="Helical" evidence="1">
    <location>
        <begin position="36"/>
        <end position="52"/>
    </location>
</feature>
<keyword evidence="1" id="KW-0472">Membrane</keyword>
<sequence length="53" mass="5777">MSNKTRSVLKLVAIIIVVLCVLMNLSIVIIPVLAPHAFWMVVIAFGLLFIAGK</sequence>
<proteinExistence type="predicted"/>
<reference evidence="2" key="1">
    <citation type="submission" date="2021-02" db="EMBL/GenBank/DDBJ databases">
        <title>Fulvivirga sp. S481 isolated from sea water.</title>
        <authorList>
            <person name="Bae S.S."/>
            <person name="Baek K."/>
        </authorList>
    </citation>
    <scope>NUCLEOTIDE SEQUENCE</scope>
    <source>
        <strain evidence="2">S481</strain>
    </source>
</reference>
<gene>
    <name evidence="2" type="ORF">JR347_10045</name>
</gene>
<evidence type="ECO:0000256" key="1">
    <source>
        <dbReference type="SAM" id="Phobius"/>
    </source>
</evidence>